<evidence type="ECO:0000256" key="4">
    <source>
        <dbReference type="ARBA" id="ARBA00022692"/>
    </source>
</evidence>
<feature type="transmembrane region" description="Helical" evidence="7">
    <location>
        <begin position="53"/>
        <end position="77"/>
    </location>
</feature>
<keyword evidence="3" id="KW-0406">Ion transport</keyword>
<keyword evidence="4 7" id="KW-0812">Transmembrane</keyword>
<sequence>MAFEDWFSVQVFFIMFRETMETAVIVSVLLAFLHQGFGSHANDSVKRRLQLQIWVGALLGLAICLVVGATFIFSFYYLGKDLWNATEKLWEATFSLIASVMITIMGLAMLRLNKMKEKWRIKLAHIIIETHEGKGGWGLRALSKRYAMAVLPLVTTLREGLEAVIFLGGIGINEPASSFPLAVLAALALGLAVGWLMYTSGNKVSIQYFLIGSTCFLYLVAAGLFSRGVWFIELQQFINRVGQDVSEMGSGPGSYDITRSVWHVNCCNSQTDGPWMIFNAVLGWQNSATYGSVISYNLYWAFVICMIFTMGYRERHGYLPLVPTKWQKKRVHIADQYTPEEREELLRRAAAIYSNESQRDSVDSNTPLVNNNN</sequence>
<dbReference type="EMBL" id="SWFS01000369">
    <property type="protein sequence ID" value="KAA8908158.1"/>
    <property type="molecule type" value="Genomic_DNA"/>
</dbReference>
<dbReference type="GO" id="GO:0000329">
    <property type="term" value="C:fungal-type vacuole membrane"/>
    <property type="evidence" value="ECO:0007669"/>
    <property type="project" value="TreeGrafter"/>
</dbReference>
<dbReference type="Proteomes" id="UP000761534">
    <property type="component" value="Unassembled WGS sequence"/>
</dbReference>
<evidence type="ECO:0000256" key="2">
    <source>
        <dbReference type="ARBA" id="ARBA00008333"/>
    </source>
</evidence>
<proteinExistence type="inferred from homology"/>
<evidence type="ECO:0000313" key="8">
    <source>
        <dbReference type="EMBL" id="KAA8908158.1"/>
    </source>
</evidence>
<gene>
    <name evidence="8" type="ORF">TRICI_004812</name>
</gene>
<reference evidence="8" key="1">
    <citation type="journal article" date="2019" name="G3 (Bethesda)">
        <title>Genome Assemblies of Two Rare Opportunistic Yeast Pathogens: Diutina rugosa (syn. Candida rugosa) and Trichomonascus ciferrii (syn. Candida ciferrii).</title>
        <authorList>
            <person name="Mixao V."/>
            <person name="Saus E."/>
            <person name="Hansen A.P."/>
            <person name="Lass-Florl C."/>
            <person name="Gabaldon T."/>
        </authorList>
    </citation>
    <scope>NUCLEOTIDE SEQUENCE</scope>
    <source>
        <strain evidence="8">CBS 4856</strain>
    </source>
</reference>
<evidence type="ECO:0000256" key="7">
    <source>
        <dbReference type="SAM" id="Phobius"/>
    </source>
</evidence>
<comment type="caution">
    <text evidence="8">The sequence shown here is derived from an EMBL/GenBank/DDBJ whole genome shotgun (WGS) entry which is preliminary data.</text>
</comment>
<dbReference type="PANTHER" id="PTHR31632">
    <property type="entry name" value="IRON TRANSPORTER FTH1"/>
    <property type="match status" value="1"/>
</dbReference>
<evidence type="ECO:0000256" key="3">
    <source>
        <dbReference type="ARBA" id="ARBA00022496"/>
    </source>
</evidence>
<keyword evidence="6 7" id="KW-0472">Membrane</keyword>
<dbReference type="VEuPathDB" id="FungiDB:TRICI_004812"/>
<feature type="transmembrane region" description="Helical" evidence="7">
    <location>
        <begin position="293"/>
        <end position="312"/>
    </location>
</feature>
<keyword evidence="9" id="KW-1185">Reference proteome</keyword>
<comment type="similarity">
    <text evidence="2">Belongs to the oxidase-dependent Fe transporter (OFeT) (TC 9.A.10.1) family.</text>
</comment>
<dbReference type="GO" id="GO:0015093">
    <property type="term" value="F:ferrous iron transmembrane transporter activity"/>
    <property type="evidence" value="ECO:0007669"/>
    <property type="project" value="TreeGrafter"/>
</dbReference>
<evidence type="ECO:0000256" key="6">
    <source>
        <dbReference type="ARBA" id="ARBA00023136"/>
    </source>
</evidence>
<feature type="transmembrane region" description="Helical" evidence="7">
    <location>
        <begin position="12"/>
        <end position="33"/>
    </location>
</feature>
<dbReference type="OrthoDB" id="4364at2759"/>
<protein>
    <submittedName>
        <fullName evidence="8">Uncharacterized protein</fullName>
    </submittedName>
</protein>
<feature type="transmembrane region" description="Helical" evidence="7">
    <location>
        <begin position="208"/>
        <end position="232"/>
    </location>
</feature>
<evidence type="ECO:0000313" key="9">
    <source>
        <dbReference type="Proteomes" id="UP000761534"/>
    </source>
</evidence>
<comment type="subcellular location">
    <subcellularLocation>
        <location evidence="1">Membrane</location>
        <topology evidence="1">Multi-pass membrane protein</topology>
    </subcellularLocation>
</comment>
<dbReference type="PANTHER" id="PTHR31632:SF7">
    <property type="entry name" value="IRON TRANSPORTER FTH1"/>
    <property type="match status" value="1"/>
</dbReference>
<dbReference type="Pfam" id="PF03239">
    <property type="entry name" value="FTR1"/>
    <property type="match status" value="1"/>
</dbReference>
<name>A0A642V0I8_9ASCO</name>
<evidence type="ECO:0000256" key="1">
    <source>
        <dbReference type="ARBA" id="ARBA00004141"/>
    </source>
</evidence>
<feature type="transmembrane region" description="Helical" evidence="7">
    <location>
        <begin position="178"/>
        <end position="196"/>
    </location>
</feature>
<accession>A0A642V0I8</accession>
<keyword evidence="3" id="KW-0813">Transport</keyword>
<feature type="transmembrane region" description="Helical" evidence="7">
    <location>
        <begin position="89"/>
        <end position="110"/>
    </location>
</feature>
<dbReference type="AlphaFoldDB" id="A0A642V0I8"/>
<evidence type="ECO:0000256" key="5">
    <source>
        <dbReference type="ARBA" id="ARBA00022989"/>
    </source>
</evidence>
<organism evidence="8 9">
    <name type="scientific">Trichomonascus ciferrii</name>
    <dbReference type="NCBI Taxonomy" id="44093"/>
    <lineage>
        <taxon>Eukaryota</taxon>
        <taxon>Fungi</taxon>
        <taxon>Dikarya</taxon>
        <taxon>Ascomycota</taxon>
        <taxon>Saccharomycotina</taxon>
        <taxon>Dipodascomycetes</taxon>
        <taxon>Dipodascales</taxon>
        <taxon>Trichomonascaceae</taxon>
        <taxon>Trichomonascus</taxon>
        <taxon>Trichomonascus ciferrii complex</taxon>
    </lineage>
</organism>
<keyword evidence="3" id="KW-0408">Iron</keyword>
<dbReference type="GO" id="GO:0033573">
    <property type="term" value="C:high-affinity iron permease complex"/>
    <property type="evidence" value="ECO:0007669"/>
    <property type="project" value="InterPro"/>
</dbReference>
<keyword evidence="5 7" id="KW-1133">Transmembrane helix</keyword>
<keyword evidence="3" id="KW-0410">Iron transport</keyword>
<dbReference type="InterPro" id="IPR004923">
    <property type="entry name" value="FTR1/Fip1/EfeU"/>
</dbReference>